<dbReference type="AlphaFoldDB" id="A0A1M5CB59"/>
<dbReference type="RefSeq" id="WP_073250466.1">
    <property type="nucleotide sequence ID" value="NZ_FQVG01000111.1"/>
</dbReference>
<organism evidence="1 2">
    <name type="scientific">Caloramator proteoclasticus DSM 10124</name>
    <dbReference type="NCBI Taxonomy" id="1121262"/>
    <lineage>
        <taxon>Bacteria</taxon>
        <taxon>Bacillati</taxon>
        <taxon>Bacillota</taxon>
        <taxon>Clostridia</taxon>
        <taxon>Eubacteriales</taxon>
        <taxon>Clostridiaceae</taxon>
        <taxon>Caloramator</taxon>
    </lineage>
</organism>
<accession>A0A1M5CB59</accession>
<keyword evidence="2" id="KW-1185">Reference proteome</keyword>
<name>A0A1M5CB59_9CLOT</name>
<gene>
    <name evidence="1" type="ORF">SAMN02746091_02692</name>
</gene>
<dbReference type="Proteomes" id="UP000184423">
    <property type="component" value="Unassembled WGS sequence"/>
</dbReference>
<proteinExistence type="predicted"/>
<dbReference type="EMBL" id="FQVG01000111">
    <property type="protein sequence ID" value="SHF51993.1"/>
    <property type="molecule type" value="Genomic_DNA"/>
</dbReference>
<evidence type="ECO:0000313" key="1">
    <source>
        <dbReference type="EMBL" id="SHF51993.1"/>
    </source>
</evidence>
<sequence>MLYSVDIGKYVNKIPHEKEFKAWMKKLSDKDYVAIVNELNSRINGNDIHTSSWIPGNNWTGTVFEPIYNACDKNAEAAGLFFGLILFDLMIKRDDVWGFGRYEKNGKEIKGMTYFLLKNIP</sequence>
<reference evidence="2" key="1">
    <citation type="submission" date="2016-11" db="EMBL/GenBank/DDBJ databases">
        <authorList>
            <person name="Varghese N."/>
            <person name="Submissions S."/>
        </authorList>
    </citation>
    <scope>NUCLEOTIDE SEQUENCE [LARGE SCALE GENOMIC DNA]</scope>
    <source>
        <strain evidence="2">DSM 10124</strain>
    </source>
</reference>
<evidence type="ECO:0000313" key="2">
    <source>
        <dbReference type="Proteomes" id="UP000184423"/>
    </source>
</evidence>
<protein>
    <submittedName>
        <fullName evidence="1">Uncharacterized protein</fullName>
    </submittedName>
</protein>